<dbReference type="PANTHER" id="PTHR33908">
    <property type="entry name" value="MANNOSYLTRANSFERASE YKCB-RELATED"/>
    <property type="match status" value="1"/>
</dbReference>
<dbReference type="Proteomes" id="UP001596241">
    <property type="component" value="Unassembled WGS sequence"/>
</dbReference>
<protein>
    <recommendedName>
        <fullName evidence="11">Glycosyltransferase RgtA/B/C/D-like domain-containing protein</fullName>
    </recommendedName>
</protein>
<organism evidence="9 10">
    <name type="scientific">Streptomyces ramulosus</name>
    <dbReference type="NCBI Taxonomy" id="47762"/>
    <lineage>
        <taxon>Bacteria</taxon>
        <taxon>Bacillati</taxon>
        <taxon>Actinomycetota</taxon>
        <taxon>Actinomycetes</taxon>
        <taxon>Kitasatosporales</taxon>
        <taxon>Streptomycetaceae</taxon>
        <taxon>Streptomyces</taxon>
    </lineage>
</organism>
<dbReference type="InterPro" id="IPR050297">
    <property type="entry name" value="LipidA_mod_glycosyltrf_83"/>
</dbReference>
<dbReference type="EMBL" id="JBHSPW010000010">
    <property type="protein sequence ID" value="MFC5895469.1"/>
    <property type="molecule type" value="Genomic_DNA"/>
</dbReference>
<feature type="transmembrane region" description="Helical" evidence="8">
    <location>
        <begin position="312"/>
        <end position="332"/>
    </location>
</feature>
<evidence type="ECO:0000256" key="2">
    <source>
        <dbReference type="ARBA" id="ARBA00022475"/>
    </source>
</evidence>
<keyword evidence="4" id="KW-0808">Transferase</keyword>
<keyword evidence="6 8" id="KW-1133">Transmembrane helix</keyword>
<accession>A0ABW1FNI4</accession>
<comment type="subcellular location">
    <subcellularLocation>
        <location evidence="1">Cell membrane</location>
        <topology evidence="1">Multi-pass membrane protein</topology>
    </subcellularLocation>
</comment>
<evidence type="ECO:0000313" key="10">
    <source>
        <dbReference type="Proteomes" id="UP001596241"/>
    </source>
</evidence>
<feature type="transmembrane region" description="Helical" evidence="8">
    <location>
        <begin position="100"/>
        <end position="118"/>
    </location>
</feature>
<evidence type="ECO:0000256" key="6">
    <source>
        <dbReference type="ARBA" id="ARBA00022989"/>
    </source>
</evidence>
<feature type="transmembrane region" description="Helical" evidence="8">
    <location>
        <begin position="280"/>
        <end position="300"/>
    </location>
</feature>
<keyword evidence="3" id="KW-0328">Glycosyltransferase</keyword>
<keyword evidence="5 8" id="KW-0812">Transmembrane</keyword>
<feature type="transmembrane region" description="Helical" evidence="8">
    <location>
        <begin position="344"/>
        <end position="361"/>
    </location>
</feature>
<reference evidence="10" key="1">
    <citation type="journal article" date="2019" name="Int. J. Syst. Evol. Microbiol.">
        <title>The Global Catalogue of Microorganisms (GCM) 10K type strain sequencing project: providing services to taxonomists for standard genome sequencing and annotation.</title>
        <authorList>
            <consortium name="The Broad Institute Genomics Platform"/>
            <consortium name="The Broad Institute Genome Sequencing Center for Infectious Disease"/>
            <person name="Wu L."/>
            <person name="Ma J."/>
        </authorList>
    </citation>
    <scope>NUCLEOTIDE SEQUENCE [LARGE SCALE GENOMIC DNA]</scope>
    <source>
        <strain evidence="10">CGMCC 1.15809</strain>
    </source>
</reference>
<evidence type="ECO:0008006" key="11">
    <source>
        <dbReference type="Google" id="ProtNLM"/>
    </source>
</evidence>
<dbReference type="RefSeq" id="WP_345090200.1">
    <property type="nucleotide sequence ID" value="NZ_BAAAWG010000018.1"/>
</dbReference>
<feature type="transmembrane region" description="Helical" evidence="8">
    <location>
        <begin position="219"/>
        <end position="236"/>
    </location>
</feature>
<keyword evidence="7 8" id="KW-0472">Membrane</keyword>
<name>A0ABW1FNI4_9ACTN</name>
<evidence type="ECO:0000256" key="8">
    <source>
        <dbReference type="SAM" id="Phobius"/>
    </source>
</evidence>
<evidence type="ECO:0000256" key="5">
    <source>
        <dbReference type="ARBA" id="ARBA00022692"/>
    </source>
</evidence>
<evidence type="ECO:0000256" key="1">
    <source>
        <dbReference type="ARBA" id="ARBA00004651"/>
    </source>
</evidence>
<evidence type="ECO:0000256" key="4">
    <source>
        <dbReference type="ARBA" id="ARBA00022679"/>
    </source>
</evidence>
<proteinExistence type="predicted"/>
<feature type="transmembrane region" description="Helical" evidence="8">
    <location>
        <begin position="145"/>
        <end position="165"/>
    </location>
</feature>
<dbReference type="PANTHER" id="PTHR33908:SF3">
    <property type="entry name" value="UNDECAPRENYL PHOSPHATE-ALPHA-4-AMINO-4-DEOXY-L-ARABINOSE ARABINOSYL TRANSFERASE"/>
    <property type="match status" value="1"/>
</dbReference>
<sequence>MVLAPAALMCALGVWGLRRGGAMWRDEVVTYDMAHRTPAALVATLRHIDVVHGLYYALMHLWFTGYEAILGPGGLLGPAFGGAVGRILGEDVVALRLPSLAAMTAAAAGVALLGNLLVGPRTGRWSGIAFALLPPVQQYAQEGRSYALVCALVVWAGCLLVRIAVHTRQTPGRPRRALWGGYAALLLTACLLHEFAALVLPVHGAALVLGRLPRRTLRTWALTATGVLAALAPLALCSTRQSDQLSWLTWPDPLQLLTFAVLAATGIAASRARIRSRGPIGLRALGLPLLLLPTLLLFLLSTAEPAYVDRYVLFSMAGFALLAGAALARLLRPVGEDGQTGTRLRRRALTLGLVVVALLPVDIRLRMPVSRVDDARAVARAVRALAGPGDGLLFTPARRRIWAAAHPDAYRDLRDLALHRDPVASGTLYGTERSGDIIRARMLTVPTGRIVVVGDGPDQPEDPSDQEIAKRATLREAFVRCRSRMVHGGWVALYARSEAGCGGRGVVGR</sequence>
<evidence type="ECO:0000256" key="7">
    <source>
        <dbReference type="ARBA" id="ARBA00023136"/>
    </source>
</evidence>
<keyword evidence="2" id="KW-1003">Cell membrane</keyword>
<feature type="transmembrane region" description="Helical" evidence="8">
    <location>
        <begin position="68"/>
        <end position="88"/>
    </location>
</feature>
<evidence type="ECO:0000313" key="9">
    <source>
        <dbReference type="EMBL" id="MFC5895469.1"/>
    </source>
</evidence>
<evidence type="ECO:0000256" key="3">
    <source>
        <dbReference type="ARBA" id="ARBA00022676"/>
    </source>
</evidence>
<comment type="caution">
    <text evidence="9">The sequence shown here is derived from an EMBL/GenBank/DDBJ whole genome shotgun (WGS) entry which is preliminary data.</text>
</comment>
<keyword evidence="10" id="KW-1185">Reference proteome</keyword>
<gene>
    <name evidence="9" type="ORF">ACFP3M_21980</name>
</gene>
<feature type="transmembrane region" description="Helical" evidence="8">
    <location>
        <begin position="177"/>
        <end position="199"/>
    </location>
</feature>